<name>A0A420ARP7_SPHD1</name>
<comment type="caution">
    <text evidence="1">The sequence shown here is derived from an EMBL/GenBank/DDBJ whole genome shotgun (WGS) entry which is preliminary data.</text>
</comment>
<evidence type="ECO:0000313" key="1">
    <source>
        <dbReference type="EMBL" id="RKE47105.1"/>
    </source>
</evidence>
<accession>A0A420ARP7</accession>
<sequence>MDQIRRKHDELINLIEEINKETNRFNGTCFFIPPSLKISFNSFEVCFKDYVLYLYSLFIELPGINLKFVDKKIKDFGIPLSDYAKRISRLVQDLRTVNGHYTSLEKAKDREKINACEDWYEQTASVKSLEKEEDYQKCANALLNGTIEYLVQVLLCIQEFSKIEFPDIVKNDWQRESTRFFTKYEWEKQLQHVLELYGMNHYDPYVITEKEIGKWNAQLKILKEGFVFQIESKKIIERYLAQEEIWPASAEDLHALGVEYGPSMGEMVKKCKKLYYESPCKKAELLMRFKKKYLNKL</sequence>
<proteinExistence type="predicted"/>
<keyword evidence="2" id="KW-1185">Reference proteome</keyword>
<dbReference type="AlphaFoldDB" id="A0A420ARP7"/>
<protein>
    <submittedName>
        <fullName evidence="1">Uncharacterized protein</fullName>
    </submittedName>
</protein>
<dbReference type="RefSeq" id="WP_120260925.1">
    <property type="nucleotide sequence ID" value="NZ_RAPY01000004.1"/>
</dbReference>
<dbReference type="Proteomes" id="UP000286246">
    <property type="component" value="Unassembled WGS sequence"/>
</dbReference>
<organism evidence="1 2">
    <name type="scientific">Sphingobacterium detergens</name>
    <dbReference type="NCBI Taxonomy" id="1145106"/>
    <lineage>
        <taxon>Bacteria</taxon>
        <taxon>Pseudomonadati</taxon>
        <taxon>Bacteroidota</taxon>
        <taxon>Sphingobacteriia</taxon>
        <taxon>Sphingobacteriales</taxon>
        <taxon>Sphingobacteriaceae</taxon>
        <taxon>Sphingobacterium</taxon>
    </lineage>
</organism>
<dbReference type="EMBL" id="RAPY01000004">
    <property type="protein sequence ID" value="RKE47105.1"/>
    <property type="molecule type" value="Genomic_DNA"/>
</dbReference>
<gene>
    <name evidence="1" type="ORF">DFQ12_4266</name>
</gene>
<evidence type="ECO:0000313" key="2">
    <source>
        <dbReference type="Proteomes" id="UP000286246"/>
    </source>
</evidence>
<reference evidence="1 2" key="1">
    <citation type="submission" date="2018-09" db="EMBL/GenBank/DDBJ databases">
        <title>Genomic Encyclopedia of Type Strains, Phase III (KMG-III): the genomes of soil and plant-associated and newly described type strains.</title>
        <authorList>
            <person name="Whitman W."/>
        </authorList>
    </citation>
    <scope>NUCLEOTIDE SEQUENCE [LARGE SCALE GENOMIC DNA]</scope>
    <source>
        <strain evidence="1 2">CECT 7938</strain>
    </source>
</reference>